<name>A0A9X7B8G8_BACCE</name>
<evidence type="ECO:0000256" key="1">
    <source>
        <dbReference type="ARBA" id="ARBA00004651"/>
    </source>
</evidence>
<keyword evidence="17" id="KW-0186">Copper</keyword>
<dbReference type="Gene3D" id="3.30.70.100">
    <property type="match status" value="2"/>
</dbReference>
<evidence type="ECO:0000256" key="7">
    <source>
        <dbReference type="ARBA" id="ARBA00022553"/>
    </source>
</evidence>
<dbReference type="GO" id="GO:0005507">
    <property type="term" value="F:copper ion binding"/>
    <property type="evidence" value="ECO:0007669"/>
    <property type="project" value="InterPro"/>
</dbReference>
<dbReference type="SFLD" id="SFLDF00027">
    <property type="entry name" value="p-type_atpase"/>
    <property type="match status" value="1"/>
</dbReference>
<dbReference type="NCBIfam" id="TIGR01511">
    <property type="entry name" value="ATPase-IB1_Cu"/>
    <property type="match status" value="1"/>
</dbReference>
<dbReference type="PANTHER" id="PTHR43520:SF8">
    <property type="entry name" value="P-TYPE CU(+) TRANSPORTER"/>
    <property type="match status" value="1"/>
</dbReference>
<evidence type="ECO:0000256" key="3">
    <source>
        <dbReference type="ARBA" id="ARBA00012517"/>
    </source>
</evidence>
<dbReference type="PRINTS" id="PR00943">
    <property type="entry name" value="CUATPASE"/>
</dbReference>
<dbReference type="FunFam" id="2.70.150.10:FF:000002">
    <property type="entry name" value="Copper-transporting ATPase 1, putative"/>
    <property type="match status" value="1"/>
</dbReference>
<keyword evidence="18" id="KW-0406">Ion transport</keyword>
<dbReference type="InterPro" id="IPR017969">
    <property type="entry name" value="Heavy-metal-associated_CS"/>
</dbReference>
<keyword evidence="11 24" id="KW-0547">Nucleotide-binding</keyword>
<dbReference type="PROSITE" id="PS01047">
    <property type="entry name" value="HMA_1"/>
    <property type="match status" value="2"/>
</dbReference>
<dbReference type="Gene3D" id="3.40.50.1000">
    <property type="entry name" value="HAD superfamily/HAD-like"/>
    <property type="match status" value="1"/>
</dbReference>
<evidence type="ECO:0000256" key="14">
    <source>
        <dbReference type="ARBA" id="ARBA00022842"/>
    </source>
</evidence>
<feature type="transmembrane region" description="Helical" evidence="24">
    <location>
        <begin position="200"/>
        <end position="219"/>
    </location>
</feature>
<dbReference type="SUPFAM" id="SSF81653">
    <property type="entry name" value="Calcium ATPase, transduction domain A"/>
    <property type="match status" value="1"/>
</dbReference>
<dbReference type="FunFam" id="3.40.1110.10:FF:000056">
    <property type="entry name" value="Copper-exporting P-type ATPase"/>
    <property type="match status" value="1"/>
</dbReference>
<feature type="transmembrane region" description="Helical" evidence="24">
    <location>
        <begin position="756"/>
        <end position="773"/>
    </location>
</feature>
<dbReference type="GO" id="GO:0055070">
    <property type="term" value="P:copper ion homeostasis"/>
    <property type="evidence" value="ECO:0007669"/>
    <property type="project" value="TreeGrafter"/>
</dbReference>
<evidence type="ECO:0000256" key="4">
    <source>
        <dbReference type="ARBA" id="ARBA00015102"/>
    </source>
</evidence>
<dbReference type="InterPro" id="IPR001757">
    <property type="entry name" value="P_typ_ATPase"/>
</dbReference>
<evidence type="ECO:0000256" key="8">
    <source>
        <dbReference type="ARBA" id="ARBA00022692"/>
    </source>
</evidence>
<evidence type="ECO:0000256" key="9">
    <source>
        <dbReference type="ARBA" id="ARBA00022723"/>
    </source>
</evidence>
<dbReference type="SFLD" id="SFLDG00002">
    <property type="entry name" value="C1.7:_P-type_atpase_like"/>
    <property type="match status" value="1"/>
</dbReference>
<dbReference type="InterPro" id="IPR023298">
    <property type="entry name" value="ATPase_P-typ_TM_dom_sf"/>
</dbReference>
<keyword evidence="6 24" id="KW-1003">Cell membrane</keyword>
<dbReference type="Proteomes" id="UP000226257">
    <property type="component" value="Unassembled WGS sequence"/>
</dbReference>
<dbReference type="GO" id="GO:0016887">
    <property type="term" value="F:ATP hydrolysis activity"/>
    <property type="evidence" value="ECO:0007669"/>
    <property type="project" value="InterPro"/>
</dbReference>
<dbReference type="CDD" id="cd02094">
    <property type="entry name" value="P-type_ATPase_Cu-like"/>
    <property type="match status" value="1"/>
</dbReference>
<proteinExistence type="inferred from homology"/>
<evidence type="ECO:0000256" key="13">
    <source>
        <dbReference type="ARBA" id="ARBA00022840"/>
    </source>
</evidence>
<evidence type="ECO:0000256" key="20">
    <source>
        <dbReference type="ARBA" id="ARBA00029719"/>
    </source>
</evidence>
<comment type="catalytic activity">
    <reaction evidence="22">
        <text>Cu(+)(in) + ATP + H2O = Cu(+)(out) + ADP + phosphate + H(+)</text>
        <dbReference type="Rhea" id="RHEA:25792"/>
        <dbReference type="ChEBI" id="CHEBI:15377"/>
        <dbReference type="ChEBI" id="CHEBI:15378"/>
        <dbReference type="ChEBI" id="CHEBI:30616"/>
        <dbReference type="ChEBI" id="CHEBI:43474"/>
        <dbReference type="ChEBI" id="CHEBI:49552"/>
        <dbReference type="ChEBI" id="CHEBI:456216"/>
        <dbReference type="EC" id="7.2.2.8"/>
    </reaction>
</comment>
<comment type="subcellular location">
    <subcellularLocation>
        <location evidence="1">Cell membrane</location>
        <topology evidence="1">Multi-pass membrane protein</topology>
    </subcellularLocation>
</comment>
<keyword evidence="5" id="KW-0813">Transport</keyword>
<dbReference type="Pfam" id="PF00403">
    <property type="entry name" value="HMA"/>
    <property type="match status" value="2"/>
</dbReference>
<feature type="transmembrane region" description="Helical" evidence="24">
    <location>
        <begin position="231"/>
        <end position="249"/>
    </location>
</feature>
<keyword evidence="12" id="KW-0187">Copper transport</keyword>
<dbReference type="InterPro" id="IPR006122">
    <property type="entry name" value="HMA_Cu_ion-bd"/>
</dbReference>
<dbReference type="FunFam" id="3.30.70.100:FF:000005">
    <property type="entry name" value="Copper-exporting P-type ATPase A"/>
    <property type="match status" value="2"/>
</dbReference>
<evidence type="ECO:0000256" key="16">
    <source>
        <dbReference type="ARBA" id="ARBA00022989"/>
    </source>
</evidence>
<reference evidence="26 27" key="1">
    <citation type="submission" date="2017-09" db="EMBL/GenBank/DDBJ databases">
        <title>Large-scale bioinformatics analysis of Bacillus genomes uncovers conserved roles of natural products in bacterial physiology.</title>
        <authorList>
            <consortium name="Agbiome Team Llc"/>
            <person name="Bleich R.M."/>
            <person name="Grubbs K.J."/>
            <person name="Santa Maria K.C."/>
            <person name="Allen S.E."/>
            <person name="Farag S."/>
            <person name="Shank E.A."/>
            <person name="Bowers A."/>
        </authorList>
    </citation>
    <scope>NUCLEOTIDE SEQUENCE [LARGE SCALE GENOMIC DNA]</scope>
    <source>
        <strain evidence="26 27">AFS060282</strain>
    </source>
</reference>
<sequence length="806" mass="86781">MNEQKEANLQISGMTCAACANRIEKGLKKVEGVHEANVNFALEKTKIMYDPTKTNLQQFKEKVEALGYGIVSDKAEFTVSGMTCAACANRVEKRLNKLDGVNKATVNFALESATVDFNPDEVNVNEMKSAITKLGYKLEVKPDNQDASTDHRLQEIERQKKKFIISFILSFPLLWAMVSHFSFTSFIYLPDMLMNPWVQLALATPVQFIIGGQFYVGAYKALRNKSANMDVLVALGTSAAYFYSVYLSIQSIGSSEHMTDLYFETSAVLITLIILGKLFEAKAKGRSSEAIKKLMGLQAKTATVVRDGTEIKILIEEVVAGDIVYVKPGEKIPVDGEIVEGKSAIDESMLTGESIPVDKSIGDVVIGSTINKNGFLKVKATKVGRDTALAQIIKVVEEAQGSKAPIQRVADQISGIFVPVVVVIAIITFAVWMIFVTPGDFGGALEKMIAVLVIACPCALGLATPTSIMAGSGRSAEYGILFKGGEHLEATHRLDTVILDKTGTVTNGKPVLTDIIVADGFHEEEILRLVGAAEKNSEHPLAEAIVEGIKEKKIDIPSSETFEAIPGFGIESVVEGKQLLIGTRRLMKKFNIDIEEVSKSMEELEREGKTAMLIAIDKEYAGIVAVADTVKDTSKAAIARLKKMGLDVVMITGDNTQTAQAIAGQVGIDHVIAEVLPEGKAEEVKKLQAQGKKVAMVGDGINDAPALATANIGMAIGTGTDVAMEAADITLIRGDLNSIADAIFMSKMTIRNIKQNLFWALAYNALGIPIAALGFLAPWVAGAAMAFSSVSVVLNALRLQRVKLKP</sequence>
<evidence type="ECO:0000256" key="5">
    <source>
        <dbReference type="ARBA" id="ARBA00022448"/>
    </source>
</evidence>
<dbReference type="Pfam" id="PF00702">
    <property type="entry name" value="Hydrolase"/>
    <property type="match status" value="1"/>
</dbReference>
<feature type="transmembrane region" description="Helical" evidence="24">
    <location>
        <begin position="416"/>
        <end position="436"/>
    </location>
</feature>
<dbReference type="EC" id="7.2.2.8" evidence="3"/>
<evidence type="ECO:0000256" key="23">
    <source>
        <dbReference type="ARBA" id="ARBA00055366"/>
    </source>
</evidence>
<dbReference type="Pfam" id="PF00122">
    <property type="entry name" value="E1-E2_ATPase"/>
    <property type="match status" value="1"/>
</dbReference>
<organism evidence="26 27">
    <name type="scientific">Bacillus cereus</name>
    <dbReference type="NCBI Taxonomy" id="1396"/>
    <lineage>
        <taxon>Bacteria</taxon>
        <taxon>Bacillati</taxon>
        <taxon>Bacillota</taxon>
        <taxon>Bacilli</taxon>
        <taxon>Bacillales</taxon>
        <taxon>Bacillaceae</taxon>
        <taxon>Bacillus</taxon>
        <taxon>Bacillus cereus group</taxon>
    </lineage>
</organism>
<dbReference type="SUPFAM" id="SSF56784">
    <property type="entry name" value="HAD-like"/>
    <property type="match status" value="1"/>
</dbReference>
<dbReference type="InterPro" id="IPR036412">
    <property type="entry name" value="HAD-like_sf"/>
</dbReference>
<keyword evidence="9 24" id="KW-0479">Metal-binding</keyword>
<evidence type="ECO:0000256" key="6">
    <source>
        <dbReference type="ARBA" id="ARBA00022475"/>
    </source>
</evidence>
<dbReference type="InterPro" id="IPR044492">
    <property type="entry name" value="P_typ_ATPase_HD_dom"/>
</dbReference>
<dbReference type="SFLD" id="SFLDS00003">
    <property type="entry name" value="Haloacid_Dehalogenase"/>
    <property type="match status" value="1"/>
</dbReference>
<keyword evidence="19 24" id="KW-0472">Membrane</keyword>
<dbReference type="InterPro" id="IPR006121">
    <property type="entry name" value="HMA_dom"/>
</dbReference>
<keyword evidence="14" id="KW-0460">Magnesium</keyword>
<evidence type="ECO:0000256" key="18">
    <source>
        <dbReference type="ARBA" id="ARBA00023065"/>
    </source>
</evidence>
<evidence type="ECO:0000256" key="17">
    <source>
        <dbReference type="ARBA" id="ARBA00023008"/>
    </source>
</evidence>
<dbReference type="PROSITE" id="PS50846">
    <property type="entry name" value="HMA_2"/>
    <property type="match status" value="2"/>
</dbReference>
<dbReference type="Gene3D" id="3.40.1110.10">
    <property type="entry name" value="Calcium-transporting ATPase, cytoplasmic domain N"/>
    <property type="match status" value="1"/>
</dbReference>
<accession>A0A9X7B8G8</accession>
<feature type="transmembrane region" description="Helical" evidence="24">
    <location>
        <begin position="163"/>
        <end position="188"/>
    </location>
</feature>
<dbReference type="PRINTS" id="PR00119">
    <property type="entry name" value="CATATPASE"/>
</dbReference>
<dbReference type="PROSITE" id="PS00154">
    <property type="entry name" value="ATPASE_E1_E2"/>
    <property type="match status" value="1"/>
</dbReference>
<dbReference type="FunFam" id="3.40.50.1000:FF:000144">
    <property type="entry name" value="copper-transporting ATPase 1 isoform X2"/>
    <property type="match status" value="1"/>
</dbReference>
<dbReference type="GO" id="GO:0005886">
    <property type="term" value="C:plasma membrane"/>
    <property type="evidence" value="ECO:0007669"/>
    <property type="project" value="UniProtKB-SubCell"/>
</dbReference>
<dbReference type="NCBIfam" id="TIGR00003">
    <property type="entry name" value="copper ion binding protein"/>
    <property type="match status" value="2"/>
</dbReference>
<dbReference type="Gene3D" id="2.70.150.10">
    <property type="entry name" value="Calcium-transporting ATPase, cytoplasmic transduction domain A"/>
    <property type="match status" value="1"/>
</dbReference>
<evidence type="ECO:0000256" key="11">
    <source>
        <dbReference type="ARBA" id="ARBA00022741"/>
    </source>
</evidence>
<feature type="domain" description="HMA" evidence="25">
    <location>
        <begin position="5"/>
        <end position="71"/>
    </location>
</feature>
<evidence type="ECO:0000256" key="22">
    <source>
        <dbReference type="ARBA" id="ARBA00049289"/>
    </source>
</evidence>
<dbReference type="SUPFAM" id="SSF55008">
    <property type="entry name" value="HMA, heavy metal-associated domain"/>
    <property type="match status" value="2"/>
</dbReference>
<keyword evidence="16 24" id="KW-1133">Transmembrane helix</keyword>
<dbReference type="SUPFAM" id="SSF81665">
    <property type="entry name" value="Calcium ATPase, transmembrane domain M"/>
    <property type="match status" value="1"/>
</dbReference>
<dbReference type="GO" id="GO:0140581">
    <property type="term" value="F:P-type monovalent copper transporter activity"/>
    <property type="evidence" value="ECO:0007669"/>
    <property type="project" value="UniProtKB-EC"/>
</dbReference>
<evidence type="ECO:0000256" key="19">
    <source>
        <dbReference type="ARBA" id="ARBA00023136"/>
    </source>
</evidence>
<protein>
    <recommendedName>
        <fullName evidence="4">Copper-exporting P-type ATPase</fullName>
        <ecNumber evidence="3">7.2.2.8</ecNumber>
    </recommendedName>
    <alternativeName>
        <fullName evidence="20">Copper-exporting P-type ATPase A</fullName>
    </alternativeName>
    <alternativeName>
        <fullName evidence="21">Cu(+)-exporting ATPase</fullName>
    </alternativeName>
</protein>
<dbReference type="InterPro" id="IPR036163">
    <property type="entry name" value="HMA_dom_sf"/>
</dbReference>
<evidence type="ECO:0000256" key="2">
    <source>
        <dbReference type="ARBA" id="ARBA00006024"/>
    </source>
</evidence>
<dbReference type="InterPro" id="IPR023214">
    <property type="entry name" value="HAD_sf"/>
</dbReference>
<dbReference type="InterPro" id="IPR023299">
    <property type="entry name" value="ATPase_P-typ_cyto_dom_N"/>
</dbReference>
<dbReference type="GO" id="GO:0043682">
    <property type="term" value="F:P-type divalent copper transporter activity"/>
    <property type="evidence" value="ECO:0007669"/>
    <property type="project" value="TreeGrafter"/>
</dbReference>
<dbReference type="NCBIfam" id="TIGR01525">
    <property type="entry name" value="ATPase-IB_hvy"/>
    <property type="match status" value="1"/>
</dbReference>
<gene>
    <name evidence="26" type="ORF">COK98_19070</name>
</gene>
<keyword evidence="8 24" id="KW-0812">Transmembrane</keyword>
<comment type="similarity">
    <text evidence="2 24">Belongs to the cation transport ATPase (P-type) (TC 3.A.3) family. Type IB subfamily.</text>
</comment>
<evidence type="ECO:0000256" key="24">
    <source>
        <dbReference type="RuleBase" id="RU362081"/>
    </source>
</evidence>
<keyword evidence="13 24" id="KW-0067">ATP-binding</keyword>
<keyword evidence="10" id="KW-0677">Repeat</keyword>
<comment type="caution">
    <text evidence="26">The sequence shown here is derived from an EMBL/GenBank/DDBJ whole genome shotgun (WGS) entry which is preliminary data.</text>
</comment>
<feature type="domain" description="HMA" evidence="25">
    <location>
        <begin position="73"/>
        <end position="139"/>
    </location>
</feature>
<dbReference type="InterPro" id="IPR027256">
    <property type="entry name" value="P-typ_ATPase_IB"/>
</dbReference>
<dbReference type="CDD" id="cd00371">
    <property type="entry name" value="HMA"/>
    <property type="match status" value="2"/>
</dbReference>
<dbReference type="NCBIfam" id="TIGR01494">
    <property type="entry name" value="ATPase_P-type"/>
    <property type="match status" value="1"/>
</dbReference>
<keyword evidence="7" id="KW-0597">Phosphoprotein</keyword>
<evidence type="ECO:0000313" key="27">
    <source>
        <dbReference type="Proteomes" id="UP000226257"/>
    </source>
</evidence>
<evidence type="ECO:0000256" key="12">
    <source>
        <dbReference type="ARBA" id="ARBA00022796"/>
    </source>
</evidence>
<dbReference type="InterPro" id="IPR059000">
    <property type="entry name" value="ATPase_P-type_domA"/>
</dbReference>
<comment type="function">
    <text evidence="23">Involved in copper export.</text>
</comment>
<dbReference type="AlphaFoldDB" id="A0A9X7B8G8"/>
<evidence type="ECO:0000256" key="21">
    <source>
        <dbReference type="ARBA" id="ARBA00033239"/>
    </source>
</evidence>
<dbReference type="PANTHER" id="PTHR43520">
    <property type="entry name" value="ATP7, ISOFORM B"/>
    <property type="match status" value="1"/>
</dbReference>
<evidence type="ECO:0000256" key="10">
    <source>
        <dbReference type="ARBA" id="ARBA00022737"/>
    </source>
</evidence>
<feature type="transmembrane region" description="Helical" evidence="24">
    <location>
        <begin position="448"/>
        <end position="470"/>
    </location>
</feature>
<evidence type="ECO:0000256" key="15">
    <source>
        <dbReference type="ARBA" id="ARBA00022967"/>
    </source>
</evidence>
<dbReference type="GO" id="GO:0005524">
    <property type="term" value="F:ATP binding"/>
    <property type="evidence" value="ECO:0007669"/>
    <property type="project" value="UniProtKB-UniRule"/>
</dbReference>
<evidence type="ECO:0000259" key="25">
    <source>
        <dbReference type="PROSITE" id="PS50846"/>
    </source>
</evidence>
<feature type="transmembrane region" description="Helical" evidence="24">
    <location>
        <begin position="261"/>
        <end position="279"/>
    </location>
</feature>
<dbReference type="RefSeq" id="WP_003315217.1">
    <property type="nucleotide sequence ID" value="NZ_JAAVIP010000001.1"/>
</dbReference>
<evidence type="ECO:0000313" key="26">
    <source>
        <dbReference type="EMBL" id="PFV04234.1"/>
    </source>
</evidence>
<dbReference type="EMBL" id="NVDQ01000031">
    <property type="protein sequence ID" value="PFV04234.1"/>
    <property type="molecule type" value="Genomic_DNA"/>
</dbReference>
<dbReference type="PRINTS" id="PR00942">
    <property type="entry name" value="CUATPASEI"/>
</dbReference>
<dbReference type="InterPro" id="IPR008250">
    <property type="entry name" value="ATPase_P-typ_transduc_dom_A_sf"/>
</dbReference>
<keyword evidence="15" id="KW-1278">Translocase</keyword>
<dbReference type="InterPro" id="IPR018303">
    <property type="entry name" value="ATPase_P-typ_P_site"/>
</dbReference>